<dbReference type="Gramene" id="KQK87201">
    <property type="protein sequence ID" value="KQK87201"/>
    <property type="gene ID" value="SETIT_038363mg"/>
</dbReference>
<dbReference type="EnsemblPlants" id="KQK87201">
    <property type="protein sequence ID" value="KQK87201"/>
    <property type="gene ID" value="SETIT_038363mg"/>
</dbReference>
<sequence>MAHAQSVSRRLDMEDIKNSNCRRLQINAQDIRQCSKFESTRSHPQAMGTAKCYYNHKLSNITLYSPSGEYSNKY</sequence>
<name>K4AHK6_SETIT</name>
<organism evidence="1 2">
    <name type="scientific">Setaria italica</name>
    <name type="common">Foxtail millet</name>
    <name type="synonym">Panicum italicum</name>
    <dbReference type="NCBI Taxonomy" id="4555"/>
    <lineage>
        <taxon>Eukaryota</taxon>
        <taxon>Viridiplantae</taxon>
        <taxon>Streptophyta</taxon>
        <taxon>Embryophyta</taxon>
        <taxon>Tracheophyta</taxon>
        <taxon>Spermatophyta</taxon>
        <taxon>Magnoliopsida</taxon>
        <taxon>Liliopsida</taxon>
        <taxon>Poales</taxon>
        <taxon>Poaceae</taxon>
        <taxon>PACMAD clade</taxon>
        <taxon>Panicoideae</taxon>
        <taxon>Panicodae</taxon>
        <taxon>Paniceae</taxon>
        <taxon>Cenchrinae</taxon>
        <taxon>Setaria</taxon>
    </lineage>
</organism>
<dbReference type="HOGENOM" id="CLU_2692484_0_0_1"/>
<evidence type="ECO:0000313" key="1">
    <source>
        <dbReference type="EnsemblPlants" id="KQK87201"/>
    </source>
</evidence>
<dbReference type="Proteomes" id="UP000004995">
    <property type="component" value="Unassembled WGS sequence"/>
</dbReference>
<dbReference type="AlphaFoldDB" id="K4AHK6"/>
<evidence type="ECO:0000313" key="2">
    <source>
        <dbReference type="Proteomes" id="UP000004995"/>
    </source>
</evidence>
<proteinExistence type="predicted"/>
<protein>
    <submittedName>
        <fullName evidence="1">Uncharacterized protein</fullName>
    </submittedName>
</protein>
<reference evidence="1" key="2">
    <citation type="submission" date="2018-08" db="UniProtKB">
        <authorList>
            <consortium name="EnsemblPlants"/>
        </authorList>
    </citation>
    <scope>IDENTIFICATION</scope>
    <source>
        <strain evidence="1">Yugu1</strain>
    </source>
</reference>
<dbReference type="InParanoid" id="K4AHK6"/>
<reference evidence="2" key="1">
    <citation type="journal article" date="2012" name="Nat. Biotechnol.">
        <title>Reference genome sequence of the model plant Setaria.</title>
        <authorList>
            <person name="Bennetzen J.L."/>
            <person name="Schmutz J."/>
            <person name="Wang H."/>
            <person name="Percifield R."/>
            <person name="Hawkins J."/>
            <person name="Pontaroli A.C."/>
            <person name="Estep M."/>
            <person name="Feng L."/>
            <person name="Vaughn J.N."/>
            <person name="Grimwood J."/>
            <person name="Jenkins J."/>
            <person name="Barry K."/>
            <person name="Lindquist E."/>
            <person name="Hellsten U."/>
            <person name="Deshpande S."/>
            <person name="Wang X."/>
            <person name="Wu X."/>
            <person name="Mitros T."/>
            <person name="Triplett J."/>
            <person name="Yang X."/>
            <person name="Ye C.Y."/>
            <person name="Mauro-Herrera M."/>
            <person name="Wang L."/>
            <person name="Li P."/>
            <person name="Sharma M."/>
            <person name="Sharma R."/>
            <person name="Ronald P.C."/>
            <person name="Panaud O."/>
            <person name="Kellogg E.A."/>
            <person name="Brutnell T.P."/>
            <person name="Doust A.N."/>
            <person name="Tuskan G.A."/>
            <person name="Rokhsar D."/>
            <person name="Devos K.M."/>
        </authorList>
    </citation>
    <scope>NUCLEOTIDE SEQUENCE [LARGE SCALE GENOMIC DNA]</scope>
    <source>
        <strain evidence="2">cv. Yugu1</strain>
    </source>
</reference>
<accession>K4AHK6</accession>
<dbReference type="EMBL" id="AGNK02005374">
    <property type="status" value="NOT_ANNOTATED_CDS"/>
    <property type="molecule type" value="Genomic_DNA"/>
</dbReference>
<keyword evidence="2" id="KW-1185">Reference proteome</keyword>